<dbReference type="Pfam" id="PF02631">
    <property type="entry name" value="RecX_HTH2"/>
    <property type="match status" value="1"/>
</dbReference>
<evidence type="ECO:0000256" key="4">
    <source>
        <dbReference type="ARBA" id="ARBA00022490"/>
    </source>
</evidence>
<feature type="domain" description="RecX third three-helical" evidence="6">
    <location>
        <begin position="66"/>
        <end position="119"/>
    </location>
</feature>
<comment type="subcellular location">
    <subcellularLocation>
        <location evidence="1">Cytoplasm</location>
    </subcellularLocation>
</comment>
<organism evidence="7 8">
    <name type="scientific">Vibrio stylophorae</name>
    <dbReference type="NCBI Taxonomy" id="659351"/>
    <lineage>
        <taxon>Bacteria</taxon>
        <taxon>Pseudomonadati</taxon>
        <taxon>Pseudomonadota</taxon>
        <taxon>Gammaproteobacteria</taxon>
        <taxon>Vibrionales</taxon>
        <taxon>Vibrionaceae</taxon>
        <taxon>Vibrio</taxon>
    </lineage>
</organism>
<reference evidence="7" key="1">
    <citation type="submission" date="2021-11" db="EMBL/GenBank/DDBJ databases">
        <authorList>
            <person name="Rodrigo-Torres L."/>
            <person name="Arahal R. D."/>
            <person name="Lucena T."/>
        </authorList>
    </citation>
    <scope>NUCLEOTIDE SEQUENCE</scope>
    <source>
        <strain evidence="7">CECT 7929</strain>
    </source>
</reference>
<protein>
    <recommendedName>
        <fullName evidence="3">Regulatory protein RecX</fullName>
    </recommendedName>
</protein>
<comment type="similarity">
    <text evidence="2">Belongs to the RecX family.</text>
</comment>
<gene>
    <name evidence="7" type="primary">recX</name>
    <name evidence="7" type="ORF">VST7929_02273</name>
</gene>
<evidence type="ECO:0000256" key="3">
    <source>
        <dbReference type="ARBA" id="ARBA00018111"/>
    </source>
</evidence>
<name>A0ABN8DY91_9VIBR</name>
<dbReference type="Gene3D" id="1.10.10.10">
    <property type="entry name" value="Winged helix-like DNA-binding domain superfamily/Winged helix DNA-binding domain"/>
    <property type="match status" value="2"/>
</dbReference>
<dbReference type="Proteomes" id="UP000838672">
    <property type="component" value="Unassembled WGS sequence"/>
</dbReference>
<dbReference type="InterPro" id="IPR003783">
    <property type="entry name" value="Regulatory_RecX"/>
</dbReference>
<dbReference type="Pfam" id="PF21981">
    <property type="entry name" value="RecX_HTH3"/>
    <property type="match status" value="1"/>
</dbReference>
<dbReference type="InterPro" id="IPR036388">
    <property type="entry name" value="WH-like_DNA-bd_sf"/>
</dbReference>
<evidence type="ECO:0000313" key="8">
    <source>
        <dbReference type="Proteomes" id="UP000838672"/>
    </source>
</evidence>
<dbReference type="InterPro" id="IPR053925">
    <property type="entry name" value="RecX_HTH_3rd"/>
</dbReference>
<proteinExistence type="inferred from homology"/>
<evidence type="ECO:0000256" key="2">
    <source>
        <dbReference type="ARBA" id="ARBA00009695"/>
    </source>
</evidence>
<keyword evidence="4" id="KW-0963">Cytoplasm</keyword>
<evidence type="ECO:0000259" key="5">
    <source>
        <dbReference type="Pfam" id="PF02631"/>
    </source>
</evidence>
<evidence type="ECO:0000259" key="6">
    <source>
        <dbReference type="Pfam" id="PF21981"/>
    </source>
</evidence>
<dbReference type="InterPro" id="IPR053924">
    <property type="entry name" value="RecX_HTH_2nd"/>
</dbReference>
<accession>A0ABN8DY91</accession>
<dbReference type="EMBL" id="CAKLDI010000001">
    <property type="protein sequence ID" value="CAH0534342.1"/>
    <property type="molecule type" value="Genomic_DNA"/>
</dbReference>
<evidence type="ECO:0000256" key="1">
    <source>
        <dbReference type="ARBA" id="ARBA00004496"/>
    </source>
</evidence>
<evidence type="ECO:0000313" key="7">
    <source>
        <dbReference type="EMBL" id="CAH0534342.1"/>
    </source>
</evidence>
<dbReference type="PANTHER" id="PTHR33602">
    <property type="entry name" value="REGULATORY PROTEIN RECX FAMILY PROTEIN"/>
    <property type="match status" value="1"/>
</dbReference>
<keyword evidence="8" id="KW-1185">Reference proteome</keyword>
<feature type="domain" description="RecX second three-helical" evidence="5">
    <location>
        <begin position="22"/>
        <end position="60"/>
    </location>
</feature>
<sequence length="126" mass="15032">MHFGETEIELALQSCIEHRYLDDQRYGEMLIRHGQDKGHGVQRIRQQMQQKGLAQDLIESLLAHCEVDWFELARATYLRKYSQWGECLPTPIVDAKDRSKRMRFLLYRGFSFDQVQYALEIHRESE</sequence>
<dbReference type="PANTHER" id="PTHR33602:SF1">
    <property type="entry name" value="REGULATORY PROTEIN RECX FAMILY PROTEIN"/>
    <property type="match status" value="1"/>
</dbReference>
<comment type="caution">
    <text evidence="7">The sequence shown here is derived from an EMBL/GenBank/DDBJ whole genome shotgun (WGS) entry which is preliminary data.</text>
</comment>